<dbReference type="VEuPathDB" id="TriTrypDB:TvY486_0802110"/>
<reference evidence="1" key="1">
    <citation type="journal article" date="2012" name="Proc. Natl. Acad. Sci. U.S.A.">
        <title>Antigenic diversity is generated by distinct evolutionary mechanisms in African trypanosome species.</title>
        <authorList>
            <person name="Jackson A.P."/>
            <person name="Berry A."/>
            <person name="Aslett M."/>
            <person name="Allison H.C."/>
            <person name="Burton P."/>
            <person name="Vavrova-Anderson J."/>
            <person name="Brown R."/>
            <person name="Browne H."/>
            <person name="Corton N."/>
            <person name="Hauser H."/>
            <person name="Gamble J."/>
            <person name="Gilderthorp R."/>
            <person name="Marcello L."/>
            <person name="McQuillan J."/>
            <person name="Otto T.D."/>
            <person name="Quail M.A."/>
            <person name="Sanders M.J."/>
            <person name="van Tonder A."/>
            <person name="Ginger M.L."/>
            <person name="Field M.C."/>
            <person name="Barry J.D."/>
            <person name="Hertz-Fowler C."/>
            <person name="Berriman M."/>
        </authorList>
    </citation>
    <scope>NUCLEOTIDE SEQUENCE</scope>
    <source>
        <strain evidence="1">Y486</strain>
    </source>
</reference>
<organism evidence="1">
    <name type="scientific">Trypanosoma vivax (strain Y486)</name>
    <dbReference type="NCBI Taxonomy" id="1055687"/>
    <lineage>
        <taxon>Eukaryota</taxon>
        <taxon>Discoba</taxon>
        <taxon>Euglenozoa</taxon>
        <taxon>Kinetoplastea</taxon>
        <taxon>Metakinetoplastina</taxon>
        <taxon>Trypanosomatida</taxon>
        <taxon>Trypanosomatidae</taxon>
        <taxon>Trypanosoma</taxon>
        <taxon>Duttonella</taxon>
    </lineage>
</organism>
<evidence type="ECO:0000313" key="1">
    <source>
        <dbReference type="EMBL" id="CCC49602.1"/>
    </source>
</evidence>
<proteinExistence type="predicted"/>
<dbReference type="AlphaFoldDB" id="G0U0K3"/>
<dbReference type="EMBL" id="HE573024">
    <property type="protein sequence ID" value="CCC49602.1"/>
    <property type="molecule type" value="Genomic_DNA"/>
</dbReference>
<gene>
    <name evidence="1" type="ORF">TVY486_0802110</name>
</gene>
<name>G0U0K3_TRYVY</name>
<protein>
    <submittedName>
        <fullName evidence="1">Uncharacterized protein</fullName>
    </submittedName>
</protein>
<accession>G0U0K3</accession>
<sequence length="378" mass="41657">MERSGSPNRSRESRGTVEHGMTSHANILMHMMTRREVVAFFVDMDRTIQLNDHVPPYPPMNSQEDDIPLSNVSTGSCSPLMTRFDTIMKAVRSFLVQKEYSSPSTPNSLLFAVYVVTDSVTQVLDLTSGDISRFCEQLPRMLEKAVQEMNCDRTLPGTTGLAGTIFPYGSVSDELKRISDKLVDQLRTSSMTNKSKSCSSISRAFEGGPSGNHVVTVQGIVFLNRDCAAPKPRGPPMADIFGGEDLSTVCENDNVRRFIDIIPLGKILNDPSTTALHKKNSNRSLDDLFCSLPQPDHRSPPRKPTAATSALEVDCPFSVIDLKEFTGIERPGLAVGVALTKLLMPLSHRNGGRWLTSAPKRIRVPQLKRITAPENERA</sequence>